<comment type="subcellular location">
    <subcellularLocation>
        <location evidence="1">Cytoplasm</location>
    </subcellularLocation>
</comment>
<dbReference type="GO" id="GO:0002949">
    <property type="term" value="P:tRNA threonylcarbamoyladenosine modification"/>
    <property type="evidence" value="ECO:0007669"/>
    <property type="project" value="InterPro"/>
</dbReference>
<gene>
    <name evidence="11" type="primary">tsaE</name>
    <name evidence="11" type="ORF">IAA66_05235</name>
</gene>
<dbReference type="PANTHER" id="PTHR33540:SF2">
    <property type="entry name" value="TRNA THREONYLCARBAMOYLADENOSINE BIOSYNTHESIS PROTEIN TSAE"/>
    <property type="match status" value="1"/>
</dbReference>
<evidence type="ECO:0000256" key="8">
    <source>
        <dbReference type="ARBA" id="ARBA00022840"/>
    </source>
</evidence>
<accession>A0A9D1CJS6</accession>
<evidence type="ECO:0000256" key="7">
    <source>
        <dbReference type="ARBA" id="ARBA00022741"/>
    </source>
</evidence>
<reference evidence="11" key="1">
    <citation type="submission" date="2020-10" db="EMBL/GenBank/DDBJ databases">
        <authorList>
            <person name="Gilroy R."/>
        </authorList>
    </citation>
    <scope>NUCLEOTIDE SEQUENCE</scope>
    <source>
        <strain evidence="11">ChiHile30-977</strain>
    </source>
</reference>
<name>A0A9D1CJS6_9FIRM</name>
<dbReference type="Gene3D" id="3.40.50.300">
    <property type="entry name" value="P-loop containing nucleotide triphosphate hydrolases"/>
    <property type="match status" value="1"/>
</dbReference>
<dbReference type="Proteomes" id="UP000886819">
    <property type="component" value="Unassembled WGS sequence"/>
</dbReference>
<comment type="similarity">
    <text evidence="2">Belongs to the TsaE family.</text>
</comment>
<evidence type="ECO:0000256" key="5">
    <source>
        <dbReference type="ARBA" id="ARBA00022694"/>
    </source>
</evidence>
<evidence type="ECO:0000313" key="12">
    <source>
        <dbReference type="Proteomes" id="UP000886819"/>
    </source>
</evidence>
<dbReference type="Pfam" id="PF02367">
    <property type="entry name" value="TsaE"/>
    <property type="match status" value="1"/>
</dbReference>
<evidence type="ECO:0000256" key="6">
    <source>
        <dbReference type="ARBA" id="ARBA00022723"/>
    </source>
</evidence>
<comment type="caution">
    <text evidence="11">The sequence shown here is derived from an EMBL/GenBank/DDBJ whole genome shotgun (WGS) entry which is preliminary data.</text>
</comment>
<evidence type="ECO:0000256" key="1">
    <source>
        <dbReference type="ARBA" id="ARBA00004496"/>
    </source>
</evidence>
<keyword evidence="7" id="KW-0547">Nucleotide-binding</keyword>
<dbReference type="SUPFAM" id="SSF52540">
    <property type="entry name" value="P-loop containing nucleoside triphosphate hydrolases"/>
    <property type="match status" value="1"/>
</dbReference>
<proteinExistence type="inferred from homology"/>
<evidence type="ECO:0000256" key="9">
    <source>
        <dbReference type="ARBA" id="ARBA00022842"/>
    </source>
</evidence>
<dbReference type="PANTHER" id="PTHR33540">
    <property type="entry name" value="TRNA THREONYLCARBAMOYLADENOSINE BIOSYNTHESIS PROTEIN TSAE"/>
    <property type="match status" value="1"/>
</dbReference>
<evidence type="ECO:0000313" key="11">
    <source>
        <dbReference type="EMBL" id="HIQ62974.1"/>
    </source>
</evidence>
<dbReference type="GO" id="GO:0046872">
    <property type="term" value="F:metal ion binding"/>
    <property type="evidence" value="ECO:0007669"/>
    <property type="project" value="UniProtKB-KW"/>
</dbReference>
<dbReference type="InterPro" id="IPR003442">
    <property type="entry name" value="T6A_TsaE"/>
</dbReference>
<reference evidence="11" key="2">
    <citation type="journal article" date="2021" name="PeerJ">
        <title>Extensive microbial diversity within the chicken gut microbiome revealed by metagenomics and culture.</title>
        <authorList>
            <person name="Gilroy R."/>
            <person name="Ravi A."/>
            <person name="Getino M."/>
            <person name="Pursley I."/>
            <person name="Horton D.L."/>
            <person name="Alikhan N.F."/>
            <person name="Baker D."/>
            <person name="Gharbi K."/>
            <person name="Hall N."/>
            <person name="Watson M."/>
            <person name="Adriaenssens E.M."/>
            <person name="Foster-Nyarko E."/>
            <person name="Jarju S."/>
            <person name="Secka A."/>
            <person name="Antonio M."/>
            <person name="Oren A."/>
            <person name="Chaudhuri R.R."/>
            <person name="La Ragione R."/>
            <person name="Hildebrand F."/>
            <person name="Pallen M.J."/>
        </authorList>
    </citation>
    <scope>NUCLEOTIDE SEQUENCE</scope>
    <source>
        <strain evidence="11">ChiHile30-977</strain>
    </source>
</reference>
<evidence type="ECO:0000256" key="2">
    <source>
        <dbReference type="ARBA" id="ARBA00007599"/>
    </source>
</evidence>
<keyword evidence="5" id="KW-0819">tRNA processing</keyword>
<protein>
    <recommendedName>
        <fullName evidence="3">tRNA threonylcarbamoyladenosine biosynthesis protein TsaE</fullName>
    </recommendedName>
    <alternativeName>
        <fullName evidence="10">t(6)A37 threonylcarbamoyladenosine biosynthesis protein TsaE</fullName>
    </alternativeName>
</protein>
<dbReference type="GO" id="GO:0005524">
    <property type="term" value="F:ATP binding"/>
    <property type="evidence" value="ECO:0007669"/>
    <property type="project" value="UniProtKB-KW"/>
</dbReference>
<keyword evidence="6" id="KW-0479">Metal-binding</keyword>
<dbReference type="NCBIfam" id="TIGR00150">
    <property type="entry name" value="T6A_YjeE"/>
    <property type="match status" value="1"/>
</dbReference>
<dbReference type="InterPro" id="IPR027417">
    <property type="entry name" value="P-loop_NTPase"/>
</dbReference>
<keyword evidence="4" id="KW-0963">Cytoplasm</keyword>
<evidence type="ECO:0000256" key="3">
    <source>
        <dbReference type="ARBA" id="ARBA00019010"/>
    </source>
</evidence>
<organism evidence="11 12">
    <name type="scientific">Candidatus Avichristensenella intestinipullorum</name>
    <dbReference type="NCBI Taxonomy" id="2840693"/>
    <lineage>
        <taxon>Bacteria</taxon>
        <taxon>Bacillati</taxon>
        <taxon>Bacillota</taxon>
        <taxon>Clostridia</taxon>
        <taxon>Candidatus Avichristensenella</taxon>
    </lineage>
</organism>
<keyword evidence="9" id="KW-0460">Magnesium</keyword>
<keyword evidence="8" id="KW-0067">ATP-binding</keyword>
<dbReference type="AlphaFoldDB" id="A0A9D1CJS6"/>
<evidence type="ECO:0000256" key="4">
    <source>
        <dbReference type="ARBA" id="ARBA00022490"/>
    </source>
</evidence>
<sequence length="153" mass="16786">MKTRFVVGEKETESFGMSLAPLLHAGDVLWLRGELGAGKTVFARGVARGLGVRGPVASPTFTLLHVYDQADIPMTHLDLYRLEDADAFYDAGLAEFVGGRYVSLVEWPDRCAEALPEARLEIAIERAGTPETRAITLTPMGGFREMENICIRC</sequence>
<dbReference type="GO" id="GO:0005737">
    <property type="term" value="C:cytoplasm"/>
    <property type="evidence" value="ECO:0007669"/>
    <property type="project" value="UniProtKB-SubCell"/>
</dbReference>
<evidence type="ECO:0000256" key="10">
    <source>
        <dbReference type="ARBA" id="ARBA00032441"/>
    </source>
</evidence>
<dbReference type="EMBL" id="DVFI01000081">
    <property type="protein sequence ID" value="HIQ62974.1"/>
    <property type="molecule type" value="Genomic_DNA"/>
</dbReference>